<feature type="compositionally biased region" description="Basic and acidic residues" evidence="1">
    <location>
        <begin position="89"/>
        <end position="106"/>
    </location>
</feature>
<feature type="compositionally biased region" description="Basic and acidic residues" evidence="1">
    <location>
        <begin position="388"/>
        <end position="397"/>
    </location>
</feature>
<feature type="region of interest" description="Disordered" evidence="1">
    <location>
        <begin position="1"/>
        <end position="23"/>
    </location>
</feature>
<keyword evidence="3" id="KW-1185">Reference proteome</keyword>
<name>A0A8H3FUJ2_9LECA</name>
<feature type="compositionally biased region" description="Low complexity" evidence="1">
    <location>
        <begin position="112"/>
        <end position="124"/>
    </location>
</feature>
<protein>
    <submittedName>
        <fullName evidence="2">Uncharacterized protein</fullName>
    </submittedName>
</protein>
<proteinExistence type="predicted"/>
<dbReference type="AlphaFoldDB" id="A0A8H3FUJ2"/>
<feature type="region of interest" description="Disordered" evidence="1">
    <location>
        <begin position="339"/>
        <end position="416"/>
    </location>
</feature>
<accession>A0A8H3FUJ2</accession>
<evidence type="ECO:0000313" key="3">
    <source>
        <dbReference type="Proteomes" id="UP000664521"/>
    </source>
</evidence>
<dbReference type="OrthoDB" id="4219928at2759"/>
<gene>
    <name evidence="2" type="ORF">HETSPECPRED_007762</name>
</gene>
<evidence type="ECO:0000313" key="2">
    <source>
        <dbReference type="EMBL" id="CAF9930979.1"/>
    </source>
</evidence>
<organism evidence="2 3">
    <name type="scientific">Heterodermia speciosa</name>
    <dbReference type="NCBI Taxonomy" id="116794"/>
    <lineage>
        <taxon>Eukaryota</taxon>
        <taxon>Fungi</taxon>
        <taxon>Dikarya</taxon>
        <taxon>Ascomycota</taxon>
        <taxon>Pezizomycotina</taxon>
        <taxon>Lecanoromycetes</taxon>
        <taxon>OSLEUM clade</taxon>
        <taxon>Lecanoromycetidae</taxon>
        <taxon>Caliciales</taxon>
        <taxon>Physciaceae</taxon>
        <taxon>Heterodermia</taxon>
    </lineage>
</organism>
<feature type="compositionally biased region" description="Low complexity" evidence="1">
    <location>
        <begin position="10"/>
        <end position="19"/>
    </location>
</feature>
<feature type="region of interest" description="Disordered" evidence="1">
    <location>
        <begin position="85"/>
        <end position="157"/>
    </location>
</feature>
<reference evidence="2" key="1">
    <citation type="submission" date="2021-03" db="EMBL/GenBank/DDBJ databases">
        <authorList>
            <person name="Tagirdzhanova G."/>
        </authorList>
    </citation>
    <scope>NUCLEOTIDE SEQUENCE</scope>
</reference>
<feature type="compositionally biased region" description="Basic and acidic residues" evidence="1">
    <location>
        <begin position="633"/>
        <end position="652"/>
    </location>
</feature>
<comment type="caution">
    <text evidence="2">The sequence shown here is derived from an EMBL/GenBank/DDBJ whole genome shotgun (WGS) entry which is preliminary data.</text>
</comment>
<dbReference type="EMBL" id="CAJPDS010000057">
    <property type="protein sequence ID" value="CAF9930979.1"/>
    <property type="molecule type" value="Genomic_DNA"/>
</dbReference>
<dbReference type="Proteomes" id="UP000664521">
    <property type="component" value="Unassembled WGS sequence"/>
</dbReference>
<feature type="compositionally biased region" description="Polar residues" evidence="1">
    <location>
        <begin position="613"/>
        <end position="626"/>
    </location>
</feature>
<evidence type="ECO:0000256" key="1">
    <source>
        <dbReference type="SAM" id="MobiDB-lite"/>
    </source>
</evidence>
<feature type="region of interest" description="Disordered" evidence="1">
    <location>
        <begin position="613"/>
        <end position="652"/>
    </location>
</feature>
<sequence>MYSHGLANYSTPSFSSTSHSSRKDVNSIKHTFSSPLAECYARDDILVGASSLESNYRLQSNGDDKHPYRQRIDWLHVGDDIKLGPSKVPFDDKSVQPDSRRHEPRAPRTCPTTLTRDSSRSLLSPISFTPPTDPGELSDTAGSRSNNEHADRLRPKALNRAVTNPLVVADINRCVFPSCDPSRWSPEDEAAATEDFNDKSTIKPRALSLGEGLRSMPTCVSPSHAVQYGSQLRKILHKTTGSRELRQSAGSVPVSRDCAPWVNQIIRATRCAGSYQSGNHGPSRNRKPRLWIDGHKDDERIEEAVSPAHAFSTPAIAHGLRIQQCTTVTHSPTKPKVITISRRCSSTSPLKAPSLSLNELPRCAERRPATPPETPQSAVGLGISSRTSHSEASDHKVPSGKAPPLSMTPPNSRLATPWTRSTVRRTSNLNGQASRTLQLFSPENATWVMGELEAAIHNHPTARLYLDSPIIEHIRSLCSVKSSQRTIQERNCTGKLTAPHSRYSVFKPLSSHPVTAQDAQCKSPTYCEDRHINFPASPCNATLSALRIVFPHAPGALLDSLQATYLALNYVSSLPCPVPSALCVSASRSSPAPSGLTFSSIPRKALATLGIQAPTSSPAAGTSWLRSETPDMSGREMKKEDSSLQQQKEKERMDNLQVSLRISVRGLLGEIEGRRLGKRDESLVRAVGEVVRYGEGSASLSM</sequence>